<organism evidence="1 2">
    <name type="scientific">Microcystis aeruginosa (strain NIES-843 / IAM M-2473)</name>
    <dbReference type="NCBI Taxonomy" id="449447"/>
    <lineage>
        <taxon>Bacteria</taxon>
        <taxon>Bacillati</taxon>
        <taxon>Cyanobacteriota</taxon>
        <taxon>Cyanophyceae</taxon>
        <taxon>Oscillatoriophycideae</taxon>
        <taxon>Chroococcales</taxon>
        <taxon>Microcystaceae</taxon>
        <taxon>Microcystis</taxon>
    </lineage>
</organism>
<protein>
    <submittedName>
        <fullName evidence="1">Uncharacterized protein</fullName>
    </submittedName>
</protein>
<reference evidence="1 2" key="1">
    <citation type="journal article" date="2007" name="DNA Res.">
        <title>Complete genomic structure of the bloom-forming toxic cyanobacterium Microcystis aeruginosa NIES-843.</title>
        <authorList>
            <person name="Kaneko T."/>
            <person name="Nakajima N."/>
            <person name="Okamoto S."/>
            <person name="Suzuki I."/>
            <person name="Tanabe Y."/>
            <person name="Tamaoki M."/>
            <person name="Nakamura Y."/>
            <person name="Kasai F."/>
            <person name="Watanabe A."/>
            <person name="Kawashima K."/>
            <person name="Kishida Y."/>
            <person name="Ono A."/>
            <person name="Shimizu Y."/>
            <person name="Takahashi C."/>
            <person name="Minami C."/>
            <person name="Fujishiro T."/>
            <person name="Kohara M."/>
            <person name="Katoh M."/>
            <person name="Nakazaki N."/>
            <person name="Nakayama S."/>
            <person name="Yamada M."/>
            <person name="Tabata S."/>
            <person name="Watanabe M.M."/>
        </authorList>
    </citation>
    <scope>NUCLEOTIDE SEQUENCE [LARGE SCALE GENOMIC DNA]</scope>
    <source>
        <strain evidence="2">NIES-843 / IAM M-247</strain>
    </source>
</reference>
<proteinExistence type="predicted"/>
<dbReference type="HOGENOM" id="CLU_3045338_0_0_3"/>
<keyword evidence="2" id="KW-1185">Reference proteome</keyword>
<evidence type="ECO:0000313" key="2">
    <source>
        <dbReference type="Proteomes" id="UP000001510"/>
    </source>
</evidence>
<dbReference type="PaxDb" id="449447-MAE_46240"/>
<gene>
    <name evidence="1" type="ordered locus">MAE_46240</name>
</gene>
<sequence length="54" mass="5843">MCGDISIAISSLLTTNTFILESNRAVGETHNEILQFLGIAQPAGMTRLPDPDLR</sequence>
<dbReference type="Proteomes" id="UP000001510">
    <property type="component" value="Chromosome"/>
</dbReference>
<dbReference type="EnsemblBacteria" id="BAG04446">
    <property type="protein sequence ID" value="BAG04446"/>
    <property type="gene ID" value="MAE_46240"/>
</dbReference>
<dbReference type="AlphaFoldDB" id="B0JUJ8"/>
<dbReference type="EMBL" id="AP009552">
    <property type="protein sequence ID" value="BAG04446.1"/>
    <property type="molecule type" value="Genomic_DNA"/>
</dbReference>
<accession>B0JUJ8</accession>
<dbReference type="STRING" id="449447.MAE_46240"/>
<name>B0JUJ8_MICAN</name>
<dbReference type="KEGG" id="mar:MAE_46240"/>
<evidence type="ECO:0000313" key="1">
    <source>
        <dbReference type="EMBL" id="BAG04446.1"/>
    </source>
</evidence>